<name>A0A839GLA4_9BACT</name>
<dbReference type="AlphaFoldDB" id="A0A839GLA4"/>
<evidence type="ECO:0000313" key="4">
    <source>
        <dbReference type="EMBL" id="MBA9079622.1"/>
    </source>
</evidence>
<keyword evidence="5" id="KW-1185">Reference proteome</keyword>
<sequence>MKRYIWSLVFLAMAGAAQAQSVQDYFFKSWDLSYVSAAALTQEGGLKGNLYYQQDRVGSVNSNEGGLLQLHTNVGRNHGVGITMQSTRSGILRSSNIGAGYAYRVQLAQNQTLSAGGRFSYFRYSLDRAAVTHADVADPILYGDMFQQNSLLLSTGILYEWGLFRLAVNAPELVPLEGGRYAKKHFSAYTDYSFLLDNWQIRPNVYYEQLAALGGWFEANLYTSFKDRVAVEVGYTSEHAIRAKASVNYSAFTVGYGYNAGKSANEGSSSQAGHRIYLGYTFGDVFEKRKKRRDQEEQEKQELETIIKESAQLIEDYKKMLAQSEEAAQKALQPQPDTFITSKPNPTPEPAPPLANENVKPSPKTPSVMGGFYVAIAAFDTMSGVAAFMDQNRKAGFTPKVLYHGGAKKFRVYYNNYKNYREALKARNQLRSKGFKDSWIFEVK</sequence>
<dbReference type="SUPFAM" id="SSF110997">
    <property type="entry name" value="Sporulation related repeat"/>
    <property type="match status" value="1"/>
</dbReference>
<feature type="chain" id="PRO_5032284343" evidence="2">
    <location>
        <begin position="20"/>
        <end position="444"/>
    </location>
</feature>
<dbReference type="RefSeq" id="WP_182514440.1">
    <property type="nucleotide sequence ID" value="NZ_JACJIQ010000025.1"/>
</dbReference>
<evidence type="ECO:0000259" key="3">
    <source>
        <dbReference type="PROSITE" id="PS51724"/>
    </source>
</evidence>
<dbReference type="GO" id="GO:0042834">
    <property type="term" value="F:peptidoglycan binding"/>
    <property type="evidence" value="ECO:0007669"/>
    <property type="project" value="InterPro"/>
</dbReference>
<accession>A0A839GLA4</accession>
<feature type="signal peptide" evidence="2">
    <location>
        <begin position="1"/>
        <end position="19"/>
    </location>
</feature>
<evidence type="ECO:0000313" key="5">
    <source>
        <dbReference type="Proteomes" id="UP000563094"/>
    </source>
</evidence>
<proteinExistence type="predicted"/>
<evidence type="ECO:0000256" key="1">
    <source>
        <dbReference type="SAM" id="MobiDB-lite"/>
    </source>
</evidence>
<dbReference type="Pfam" id="PF11751">
    <property type="entry name" value="PorP_SprF"/>
    <property type="match status" value="1"/>
</dbReference>
<dbReference type="EMBL" id="JACJIQ010000025">
    <property type="protein sequence ID" value="MBA9079622.1"/>
    <property type="molecule type" value="Genomic_DNA"/>
</dbReference>
<dbReference type="InterPro" id="IPR036680">
    <property type="entry name" value="SPOR-like_sf"/>
</dbReference>
<gene>
    <name evidence="4" type="ORF">FHS90_004360</name>
</gene>
<reference evidence="4 5" key="1">
    <citation type="submission" date="2020-08" db="EMBL/GenBank/DDBJ databases">
        <title>Genomic Encyclopedia of Type Strains, Phase IV (KMG-IV): sequencing the most valuable type-strain genomes for metagenomic binning, comparative biology and taxonomic classification.</title>
        <authorList>
            <person name="Goeker M."/>
        </authorList>
    </citation>
    <scope>NUCLEOTIDE SEQUENCE [LARGE SCALE GENOMIC DNA]</scope>
    <source>
        <strain evidence="4 5">DSM 29854</strain>
    </source>
</reference>
<dbReference type="Proteomes" id="UP000563094">
    <property type="component" value="Unassembled WGS sequence"/>
</dbReference>
<keyword evidence="2" id="KW-0732">Signal</keyword>
<evidence type="ECO:0000256" key="2">
    <source>
        <dbReference type="SAM" id="SignalP"/>
    </source>
</evidence>
<organism evidence="4 5">
    <name type="scientific">Rufibacter quisquiliarum</name>
    <dbReference type="NCBI Taxonomy" id="1549639"/>
    <lineage>
        <taxon>Bacteria</taxon>
        <taxon>Pseudomonadati</taxon>
        <taxon>Bacteroidota</taxon>
        <taxon>Cytophagia</taxon>
        <taxon>Cytophagales</taxon>
        <taxon>Hymenobacteraceae</taxon>
        <taxon>Rufibacter</taxon>
    </lineage>
</organism>
<comment type="caution">
    <text evidence="4">The sequence shown here is derived from an EMBL/GenBank/DDBJ whole genome shotgun (WGS) entry which is preliminary data.</text>
</comment>
<dbReference type="PROSITE" id="PS51724">
    <property type="entry name" value="SPOR"/>
    <property type="match status" value="1"/>
</dbReference>
<dbReference type="InterPro" id="IPR007730">
    <property type="entry name" value="SPOR-like_dom"/>
</dbReference>
<protein>
    <submittedName>
        <fullName evidence="4">Type IX secretion system PorP/SprF family membrane protein</fullName>
    </submittedName>
</protein>
<feature type="region of interest" description="Disordered" evidence="1">
    <location>
        <begin position="325"/>
        <end position="363"/>
    </location>
</feature>
<dbReference type="Gene3D" id="3.30.70.1070">
    <property type="entry name" value="Sporulation related repeat"/>
    <property type="match status" value="1"/>
</dbReference>
<dbReference type="Pfam" id="PF05036">
    <property type="entry name" value="SPOR"/>
    <property type="match status" value="1"/>
</dbReference>
<feature type="domain" description="SPOR" evidence="3">
    <location>
        <begin position="366"/>
        <end position="443"/>
    </location>
</feature>
<dbReference type="InterPro" id="IPR019861">
    <property type="entry name" value="PorP/SprF_Bacteroidetes"/>
</dbReference>